<gene>
    <name evidence="2" type="ORF">CPLU01_15827</name>
</gene>
<feature type="compositionally biased region" description="Basic and acidic residues" evidence="1">
    <location>
        <begin position="73"/>
        <end position="91"/>
    </location>
</feature>
<feature type="compositionally biased region" description="Basic and acidic residues" evidence="1">
    <location>
        <begin position="198"/>
        <end position="223"/>
    </location>
</feature>
<protein>
    <submittedName>
        <fullName evidence="2">Uncharacterized protein</fullName>
    </submittedName>
</protein>
<feature type="compositionally biased region" description="Basic and acidic residues" evidence="1">
    <location>
        <begin position="54"/>
        <end position="66"/>
    </location>
</feature>
<dbReference type="Proteomes" id="UP000654918">
    <property type="component" value="Unassembled WGS sequence"/>
</dbReference>
<evidence type="ECO:0000313" key="2">
    <source>
        <dbReference type="EMBL" id="KAF6807189.1"/>
    </source>
</evidence>
<dbReference type="EMBL" id="WIGO01000645">
    <property type="protein sequence ID" value="KAF6807189.1"/>
    <property type="molecule type" value="Genomic_DNA"/>
</dbReference>
<sequence length="223" mass="24622">MITARLKPPQHPSTTLSRSLQQLSRTLLYRISHSATEGGPKHWGDDTSTTSTALEEKVDQASRRAATEVPSPRQEEPSRKRPGDDHVDKPPSKRARPSDSNFQDSGRGQPAAQSKKDIFPSVPPRQGIINIPDSDSDAEALYGTTQEATPKIAARQEVIEISDSDDEALHAKSSQEDAQEALAQEDLQSETTQEFSETELKERVAKEIRNAEEAENAKEAEKR</sequence>
<feature type="region of interest" description="Disordered" evidence="1">
    <location>
        <begin position="163"/>
        <end position="223"/>
    </location>
</feature>
<name>A0A8H6J631_9PEZI</name>
<proteinExistence type="predicted"/>
<reference evidence="2" key="1">
    <citation type="journal article" date="2020" name="Phytopathology">
        <title>Genome Sequence Resources of Colletotrichum truncatum, C. plurivorum, C. musicola, and C. sojae: Four Species Pathogenic to Soybean (Glycine max).</title>
        <authorList>
            <person name="Rogerio F."/>
            <person name="Boufleur T.R."/>
            <person name="Ciampi-Guillardi M."/>
            <person name="Sukno S.A."/>
            <person name="Thon M.R."/>
            <person name="Massola Junior N.S."/>
            <person name="Baroncelli R."/>
        </authorList>
    </citation>
    <scope>NUCLEOTIDE SEQUENCE</scope>
    <source>
        <strain evidence="2">LFN00145</strain>
    </source>
</reference>
<organism evidence="2 3">
    <name type="scientific">Colletotrichum plurivorum</name>
    <dbReference type="NCBI Taxonomy" id="2175906"/>
    <lineage>
        <taxon>Eukaryota</taxon>
        <taxon>Fungi</taxon>
        <taxon>Dikarya</taxon>
        <taxon>Ascomycota</taxon>
        <taxon>Pezizomycotina</taxon>
        <taxon>Sordariomycetes</taxon>
        <taxon>Hypocreomycetidae</taxon>
        <taxon>Glomerellales</taxon>
        <taxon>Glomerellaceae</taxon>
        <taxon>Colletotrichum</taxon>
        <taxon>Colletotrichum orchidearum species complex</taxon>
    </lineage>
</organism>
<dbReference type="AlphaFoldDB" id="A0A8H6J631"/>
<evidence type="ECO:0000256" key="1">
    <source>
        <dbReference type="SAM" id="MobiDB-lite"/>
    </source>
</evidence>
<accession>A0A8H6J631</accession>
<evidence type="ECO:0000313" key="3">
    <source>
        <dbReference type="Proteomes" id="UP000654918"/>
    </source>
</evidence>
<comment type="caution">
    <text evidence="2">The sequence shown here is derived from an EMBL/GenBank/DDBJ whole genome shotgun (WGS) entry which is preliminary data.</text>
</comment>
<feature type="region of interest" description="Disordered" evidence="1">
    <location>
        <begin position="31"/>
        <end position="139"/>
    </location>
</feature>
<keyword evidence="3" id="KW-1185">Reference proteome</keyword>